<dbReference type="PANTHER" id="PTHR22999:SF28">
    <property type="entry name" value="PHOX (PX) DOMAIN-CONTAINING PROTEIN"/>
    <property type="match status" value="1"/>
</dbReference>
<name>A0AAP0RPN7_LIQFO</name>
<dbReference type="Proteomes" id="UP001415857">
    <property type="component" value="Unassembled WGS sequence"/>
</dbReference>
<evidence type="ECO:0000313" key="6">
    <source>
        <dbReference type="Proteomes" id="UP001415857"/>
    </source>
</evidence>
<accession>A0AAP0RPN7</accession>
<dbReference type="Pfam" id="PF08628">
    <property type="entry name" value="Nexin_C"/>
    <property type="match status" value="1"/>
</dbReference>
<proteinExistence type="predicted"/>
<feature type="compositionally biased region" description="Polar residues" evidence="3">
    <location>
        <begin position="142"/>
        <end position="151"/>
    </location>
</feature>
<evidence type="ECO:0000256" key="2">
    <source>
        <dbReference type="ARBA" id="ARBA00022490"/>
    </source>
</evidence>
<comment type="caution">
    <text evidence="5">The sequence shown here is derived from an EMBL/GenBank/DDBJ whole genome shotgun (WGS) entry which is preliminary data.</text>
</comment>
<reference evidence="5 6" key="1">
    <citation type="journal article" date="2024" name="Plant J.">
        <title>Genome sequences and population genomics reveal climatic adaptation and genomic divergence between two closely related sweetgum species.</title>
        <authorList>
            <person name="Xu W.Q."/>
            <person name="Ren C.Q."/>
            <person name="Zhang X.Y."/>
            <person name="Comes H.P."/>
            <person name="Liu X.H."/>
            <person name="Li Y.G."/>
            <person name="Kettle C.J."/>
            <person name="Jalonen R."/>
            <person name="Gaisberger H."/>
            <person name="Ma Y.Z."/>
            <person name="Qiu Y.X."/>
        </authorList>
    </citation>
    <scope>NUCLEOTIDE SEQUENCE [LARGE SCALE GENOMIC DNA]</scope>
    <source>
        <strain evidence="5">Hangzhou</strain>
    </source>
</reference>
<sequence length="242" mass="27581">MVYRETSELLLDAATDPTLPTEWVPPNLSVPILDLVDVIFQVQDGGWIRRQAFWVAKQVLQLGMGDAFDDWLIEKIQLLRRGSVIASAIGRVEKLLWPDGIFIAKHPKRRRPPPMSPSQSSIHGMEPTQLSSPSKEDIQKLQGMQNSSPLDEQQQQEAERRAKFVYELMIDKAPAAIVGLVGRKEYEQCAKDLYFFLQSAVCLKLLAYDLLELLVLSAFPEMDYVFKELNEDKQKFGEFKAN</sequence>
<evidence type="ECO:0000256" key="3">
    <source>
        <dbReference type="SAM" id="MobiDB-lite"/>
    </source>
</evidence>
<dbReference type="GO" id="GO:0005737">
    <property type="term" value="C:cytoplasm"/>
    <property type="evidence" value="ECO:0007669"/>
    <property type="project" value="UniProtKB-SubCell"/>
</dbReference>
<gene>
    <name evidence="5" type="ORF">L1049_004852</name>
</gene>
<comment type="subcellular location">
    <subcellularLocation>
        <location evidence="1">Cytoplasm</location>
    </subcellularLocation>
</comment>
<dbReference type="AlphaFoldDB" id="A0AAP0RPN7"/>
<protein>
    <recommendedName>
        <fullName evidence="4">Sorting nexin C-terminal domain-containing protein</fullName>
    </recommendedName>
</protein>
<keyword evidence="2" id="KW-0963">Cytoplasm</keyword>
<dbReference type="PANTHER" id="PTHR22999">
    <property type="entry name" value="PX SERINE/THREONINE KINASE PXK"/>
    <property type="match status" value="1"/>
</dbReference>
<organism evidence="5 6">
    <name type="scientific">Liquidambar formosana</name>
    <name type="common">Formosan gum</name>
    <dbReference type="NCBI Taxonomy" id="63359"/>
    <lineage>
        <taxon>Eukaryota</taxon>
        <taxon>Viridiplantae</taxon>
        <taxon>Streptophyta</taxon>
        <taxon>Embryophyta</taxon>
        <taxon>Tracheophyta</taxon>
        <taxon>Spermatophyta</taxon>
        <taxon>Magnoliopsida</taxon>
        <taxon>eudicotyledons</taxon>
        <taxon>Gunneridae</taxon>
        <taxon>Pentapetalae</taxon>
        <taxon>Saxifragales</taxon>
        <taxon>Altingiaceae</taxon>
        <taxon>Liquidambar</taxon>
    </lineage>
</organism>
<dbReference type="InterPro" id="IPR051837">
    <property type="entry name" value="SortingNexin/PXDomain-PKLike"/>
</dbReference>
<feature type="domain" description="Sorting nexin C-terminal" evidence="4">
    <location>
        <begin position="47"/>
        <end position="199"/>
    </location>
</feature>
<dbReference type="EMBL" id="JBBPBK010000007">
    <property type="protein sequence ID" value="KAK9281943.1"/>
    <property type="molecule type" value="Genomic_DNA"/>
</dbReference>
<keyword evidence="6" id="KW-1185">Reference proteome</keyword>
<feature type="region of interest" description="Disordered" evidence="3">
    <location>
        <begin position="107"/>
        <end position="156"/>
    </location>
</feature>
<dbReference type="InterPro" id="IPR013937">
    <property type="entry name" value="Sorting_nexin_C"/>
</dbReference>
<evidence type="ECO:0000313" key="5">
    <source>
        <dbReference type="EMBL" id="KAK9281943.1"/>
    </source>
</evidence>
<evidence type="ECO:0000259" key="4">
    <source>
        <dbReference type="Pfam" id="PF08628"/>
    </source>
</evidence>
<evidence type="ECO:0000256" key="1">
    <source>
        <dbReference type="ARBA" id="ARBA00004496"/>
    </source>
</evidence>